<name>A0A9P7DFB8_9AGAM</name>
<organism evidence="2 3">
    <name type="scientific">Suillus plorans</name>
    <dbReference type="NCBI Taxonomy" id="116603"/>
    <lineage>
        <taxon>Eukaryota</taxon>
        <taxon>Fungi</taxon>
        <taxon>Dikarya</taxon>
        <taxon>Basidiomycota</taxon>
        <taxon>Agaricomycotina</taxon>
        <taxon>Agaricomycetes</taxon>
        <taxon>Agaricomycetidae</taxon>
        <taxon>Boletales</taxon>
        <taxon>Suillineae</taxon>
        <taxon>Suillaceae</taxon>
        <taxon>Suillus</taxon>
    </lineage>
</organism>
<dbReference type="AlphaFoldDB" id="A0A9P7DFB8"/>
<evidence type="ECO:0000256" key="1">
    <source>
        <dbReference type="SAM" id="MobiDB-lite"/>
    </source>
</evidence>
<feature type="region of interest" description="Disordered" evidence="1">
    <location>
        <begin position="326"/>
        <end position="353"/>
    </location>
</feature>
<dbReference type="RefSeq" id="XP_041158611.1">
    <property type="nucleotide sequence ID" value="XM_041311127.1"/>
</dbReference>
<feature type="compositionally biased region" description="Basic and acidic residues" evidence="1">
    <location>
        <begin position="155"/>
        <end position="167"/>
    </location>
</feature>
<gene>
    <name evidence="2" type="ORF">HD556DRAFT_627087</name>
</gene>
<sequence length="374" mass="41745">MPTLSEVTEMASALTLQAPGTDAPLDMLGDWGREVVRFLTWLNTEERKVLFTLTAVSQLHTTFQEQVDTRRHHPWRSWGRQWLPLTAEAWEAKMQALIGSPVIGDPLASTRLSLPAVIALPEPSNKGKDGDRAGTGDRKTDEKPARRTRTSWAKRPREESLQDDIRPSDVQTPSSFAHRPSNRPRLPSSVKKPLRRMLPSKPRSFNELMQDNNLQDPHAVVLECKRCTKKSSAMRPCLTVLRLYSQTDEYELSNTCMRCIVDHQKCEWPAGAISKNAEHRMDVSAKYFSPTEDQSTAPKSLGPTFTQSDACAPHVVINLPHKNTVKATSSTQPAPGPSSASATAEEVKHTSDIIQLPTPKRSISPISTWIMELM</sequence>
<protein>
    <submittedName>
        <fullName evidence="2">Uncharacterized protein</fullName>
    </submittedName>
</protein>
<comment type="caution">
    <text evidence="2">The sequence shown here is derived from an EMBL/GenBank/DDBJ whole genome shotgun (WGS) entry which is preliminary data.</text>
</comment>
<reference evidence="2" key="1">
    <citation type="journal article" date="2020" name="New Phytol.">
        <title>Comparative genomics reveals dynamic genome evolution in host specialist ectomycorrhizal fungi.</title>
        <authorList>
            <person name="Lofgren L.A."/>
            <person name="Nguyen N.H."/>
            <person name="Vilgalys R."/>
            <person name="Ruytinx J."/>
            <person name="Liao H.L."/>
            <person name="Branco S."/>
            <person name="Kuo A."/>
            <person name="LaButti K."/>
            <person name="Lipzen A."/>
            <person name="Andreopoulos W."/>
            <person name="Pangilinan J."/>
            <person name="Riley R."/>
            <person name="Hundley H."/>
            <person name="Na H."/>
            <person name="Barry K."/>
            <person name="Grigoriev I.V."/>
            <person name="Stajich J.E."/>
            <person name="Kennedy P.G."/>
        </authorList>
    </citation>
    <scope>NUCLEOTIDE SEQUENCE</scope>
    <source>
        <strain evidence="2">S12</strain>
    </source>
</reference>
<evidence type="ECO:0000313" key="2">
    <source>
        <dbReference type="EMBL" id="KAG1791873.1"/>
    </source>
</evidence>
<dbReference type="OrthoDB" id="2677729at2759"/>
<evidence type="ECO:0000313" key="3">
    <source>
        <dbReference type="Proteomes" id="UP000719766"/>
    </source>
</evidence>
<feature type="compositionally biased region" description="Low complexity" evidence="1">
    <location>
        <begin position="327"/>
        <end position="344"/>
    </location>
</feature>
<feature type="compositionally biased region" description="Basic and acidic residues" evidence="1">
    <location>
        <begin position="125"/>
        <end position="145"/>
    </location>
</feature>
<proteinExistence type="predicted"/>
<dbReference type="Proteomes" id="UP000719766">
    <property type="component" value="Unassembled WGS sequence"/>
</dbReference>
<dbReference type="GeneID" id="64604891"/>
<accession>A0A9P7DFB8</accession>
<feature type="region of interest" description="Disordered" evidence="1">
    <location>
        <begin position="119"/>
        <end position="196"/>
    </location>
</feature>
<keyword evidence="3" id="KW-1185">Reference proteome</keyword>
<dbReference type="EMBL" id="JABBWE010000040">
    <property type="protein sequence ID" value="KAG1791873.1"/>
    <property type="molecule type" value="Genomic_DNA"/>
</dbReference>